<evidence type="ECO:0000313" key="9">
    <source>
        <dbReference type="EMBL" id="OSX77291.1"/>
    </source>
</evidence>
<keyword evidence="3 6" id="KW-0853">WD repeat</keyword>
<dbReference type="EMBL" id="KV918842">
    <property type="protein sequence ID" value="OSX77291.1"/>
    <property type="molecule type" value="Genomic_DNA"/>
</dbReference>
<dbReference type="Gene3D" id="2.130.10.10">
    <property type="entry name" value="YVTN repeat-like/Quinoprotein amine dehydrogenase"/>
    <property type="match status" value="2"/>
</dbReference>
<dbReference type="GO" id="GO:0005730">
    <property type="term" value="C:nucleolus"/>
    <property type="evidence" value="ECO:0007669"/>
    <property type="project" value="UniProtKB-SubCell"/>
</dbReference>
<dbReference type="Pfam" id="PF09384">
    <property type="entry name" value="UTP15_C"/>
    <property type="match status" value="1"/>
</dbReference>
<protein>
    <recommendedName>
        <fullName evidence="8">U3 small nucleolar RNA-associated protein 15 C-terminal domain-containing protein</fullName>
    </recommendedName>
</protein>
<feature type="compositionally biased region" description="Low complexity" evidence="7">
    <location>
        <begin position="404"/>
        <end position="418"/>
    </location>
</feature>
<evidence type="ECO:0000256" key="6">
    <source>
        <dbReference type="PROSITE-ProRule" id="PRU00221"/>
    </source>
</evidence>
<feature type="repeat" description="WD" evidence="6">
    <location>
        <begin position="92"/>
        <end position="122"/>
    </location>
</feature>
<dbReference type="InterPro" id="IPR036322">
    <property type="entry name" value="WD40_repeat_dom_sf"/>
</dbReference>
<keyword evidence="5" id="KW-0539">Nucleus</keyword>
<dbReference type="PANTHER" id="PTHR19924">
    <property type="entry name" value="UTP15 U3 SMALL NUCLEOLAR RNA-ASSOCIATED PROTEIN 15 FAMILY MEMBER"/>
    <property type="match status" value="1"/>
</dbReference>
<sequence>MSAPFLPIAPRGRVRLDALPGGTSARQRGAWVAYRRVVPSSHDGPVSRVEFSPAEPHEAAVTAGTAVALLDAGTSAVRRRVSRFKDIARGGSYKPDGRLLVAGGDDGLVQVFDLASRAILRSFKGHKGAVHSTRFASDGLRILSGGDDATVKVWDVPTSRLLTTLTDATDYVRCQSPSPASPHVWAVGSYDGHTRIYDLRTRARIFDLAHGAQVDDVHLLPGGGLALSVGGADARVWDLLGGGAVVTTLGSHAKAVTCATVRADGRLFTGGLDGAVKVHDVATWEVAHTYFYGSQVLSVSASADGGRIAAGLVDGSCVVRHKDSGAAAAAAKATAKAAKAGAAAAAAARRPGVPRPSTTGIAGMESDSDDESDEGGGGGVRADLTALPNFLTPTKSPFTQTPFAGWGRAADPAAARARPPGRGRRPAKRSGASALPDEGAKVGGGRATPRVRLAPHDVALRRYDWRGALDLALSTGKVPMAVGVLEELSIVGRLGTALEGRDERQLRPLLGLLSSQLRVPDYAGLMVEVAGVLLDKYEERLGSGPLQSLRKAVDREVRVLRDVEECLGMCQLMLGQP</sequence>
<evidence type="ECO:0000256" key="3">
    <source>
        <dbReference type="ARBA" id="ARBA00022574"/>
    </source>
</evidence>
<keyword evidence="2" id="KW-0698">rRNA processing</keyword>
<dbReference type="InterPro" id="IPR015943">
    <property type="entry name" value="WD40/YVTN_repeat-like_dom_sf"/>
</dbReference>
<accession>A0A1X6P8R3</accession>
<evidence type="ECO:0000256" key="4">
    <source>
        <dbReference type="ARBA" id="ARBA00022737"/>
    </source>
</evidence>
<dbReference type="InterPro" id="IPR018983">
    <property type="entry name" value="U3_snoRNA-assocProt_15_C"/>
</dbReference>
<feature type="repeat" description="WD" evidence="6">
    <location>
        <begin position="123"/>
        <end position="164"/>
    </location>
</feature>
<dbReference type="PROSITE" id="PS00678">
    <property type="entry name" value="WD_REPEATS_1"/>
    <property type="match status" value="1"/>
</dbReference>
<evidence type="ECO:0000259" key="8">
    <source>
        <dbReference type="Pfam" id="PF09384"/>
    </source>
</evidence>
<feature type="compositionally biased region" description="Basic residues" evidence="7">
    <location>
        <begin position="419"/>
        <end position="428"/>
    </location>
</feature>
<dbReference type="GO" id="GO:0045943">
    <property type="term" value="P:positive regulation of transcription by RNA polymerase I"/>
    <property type="evidence" value="ECO:0007669"/>
    <property type="project" value="TreeGrafter"/>
</dbReference>
<dbReference type="SMART" id="SM00320">
    <property type="entry name" value="WD40"/>
    <property type="match status" value="6"/>
</dbReference>
<comment type="subcellular location">
    <subcellularLocation>
        <location evidence="1">Nucleus</location>
        <location evidence="1">Nucleolus</location>
    </subcellularLocation>
</comment>
<evidence type="ECO:0000313" key="10">
    <source>
        <dbReference type="Proteomes" id="UP000218209"/>
    </source>
</evidence>
<evidence type="ECO:0000256" key="2">
    <source>
        <dbReference type="ARBA" id="ARBA00022552"/>
    </source>
</evidence>
<feature type="domain" description="U3 small nucleolar RNA-associated protein 15 C-terminal" evidence="8">
    <location>
        <begin position="449"/>
        <end position="572"/>
    </location>
</feature>
<dbReference type="Pfam" id="PF00400">
    <property type="entry name" value="WD40"/>
    <property type="match status" value="4"/>
</dbReference>
<proteinExistence type="predicted"/>
<dbReference type="PROSITE" id="PS50294">
    <property type="entry name" value="WD_REPEATS_REGION"/>
    <property type="match status" value="1"/>
</dbReference>
<dbReference type="InterPro" id="IPR001680">
    <property type="entry name" value="WD40_rpt"/>
</dbReference>
<dbReference type="InterPro" id="IPR019775">
    <property type="entry name" value="WD40_repeat_CS"/>
</dbReference>
<evidence type="ECO:0000256" key="7">
    <source>
        <dbReference type="SAM" id="MobiDB-lite"/>
    </source>
</evidence>
<dbReference type="Proteomes" id="UP000218209">
    <property type="component" value="Unassembled WGS sequence"/>
</dbReference>
<feature type="compositionally biased region" description="Polar residues" evidence="7">
    <location>
        <begin position="391"/>
        <end position="402"/>
    </location>
</feature>
<gene>
    <name evidence="9" type="ORF">BU14_0153s0033</name>
</gene>
<dbReference type="GO" id="GO:0006364">
    <property type="term" value="P:rRNA processing"/>
    <property type="evidence" value="ECO:0007669"/>
    <property type="project" value="UniProtKB-KW"/>
</dbReference>
<dbReference type="SUPFAM" id="SSF50978">
    <property type="entry name" value="WD40 repeat-like"/>
    <property type="match status" value="1"/>
</dbReference>
<organism evidence="9 10">
    <name type="scientific">Porphyra umbilicalis</name>
    <name type="common">Purple laver</name>
    <name type="synonym">Red alga</name>
    <dbReference type="NCBI Taxonomy" id="2786"/>
    <lineage>
        <taxon>Eukaryota</taxon>
        <taxon>Rhodophyta</taxon>
        <taxon>Bangiophyceae</taxon>
        <taxon>Bangiales</taxon>
        <taxon>Bangiaceae</taxon>
        <taxon>Porphyra</taxon>
    </lineage>
</organism>
<dbReference type="OrthoDB" id="431715at2759"/>
<keyword evidence="10" id="KW-1185">Reference proteome</keyword>
<dbReference type="CDD" id="cd00200">
    <property type="entry name" value="WD40"/>
    <property type="match status" value="1"/>
</dbReference>
<dbReference type="AlphaFoldDB" id="A0A1X6P8R3"/>
<name>A0A1X6P8R3_PORUM</name>
<dbReference type="PANTHER" id="PTHR19924:SF26">
    <property type="entry name" value="U3 SMALL NUCLEOLAR RNA-ASSOCIATED PROTEIN 15 HOMOLOG"/>
    <property type="match status" value="1"/>
</dbReference>
<reference evidence="9 10" key="1">
    <citation type="submission" date="2017-03" db="EMBL/GenBank/DDBJ databases">
        <title>WGS assembly of Porphyra umbilicalis.</title>
        <authorList>
            <person name="Brawley S.H."/>
            <person name="Blouin N.A."/>
            <person name="Ficko-Blean E."/>
            <person name="Wheeler G.L."/>
            <person name="Lohr M."/>
            <person name="Goodson H.V."/>
            <person name="Jenkins J.W."/>
            <person name="Blaby-Haas C.E."/>
            <person name="Helliwell K.E."/>
            <person name="Chan C."/>
            <person name="Marriage T."/>
            <person name="Bhattacharya D."/>
            <person name="Klein A.S."/>
            <person name="Badis Y."/>
            <person name="Brodie J."/>
            <person name="Cao Y."/>
            <person name="Collen J."/>
            <person name="Dittami S.M."/>
            <person name="Gachon C.M."/>
            <person name="Green B.R."/>
            <person name="Karpowicz S."/>
            <person name="Kim J.W."/>
            <person name="Kudahl U."/>
            <person name="Lin S."/>
            <person name="Michel G."/>
            <person name="Mittag M."/>
            <person name="Olson B.J."/>
            <person name="Pangilinan J."/>
            <person name="Peng Y."/>
            <person name="Qiu H."/>
            <person name="Shu S."/>
            <person name="Singer J.T."/>
            <person name="Smith A.G."/>
            <person name="Sprecher B.N."/>
            <person name="Wagner V."/>
            <person name="Wang W."/>
            <person name="Wang Z.-Y."/>
            <person name="Yan J."/>
            <person name="Yarish C."/>
            <person name="Zoeuner-Riek S."/>
            <person name="Zhuang Y."/>
            <person name="Zou Y."/>
            <person name="Lindquist E.A."/>
            <person name="Grimwood J."/>
            <person name="Barry K."/>
            <person name="Rokhsar D.S."/>
            <person name="Schmutz J."/>
            <person name="Stiller J.W."/>
            <person name="Grossman A.R."/>
            <person name="Prochnik S.E."/>
        </authorList>
    </citation>
    <scope>NUCLEOTIDE SEQUENCE [LARGE SCALE GENOMIC DNA]</scope>
    <source>
        <strain evidence="9">4086291</strain>
    </source>
</reference>
<keyword evidence="4" id="KW-0677">Repeat</keyword>
<dbReference type="PROSITE" id="PS50082">
    <property type="entry name" value="WD_REPEATS_2"/>
    <property type="match status" value="2"/>
</dbReference>
<evidence type="ECO:0000256" key="5">
    <source>
        <dbReference type="ARBA" id="ARBA00023242"/>
    </source>
</evidence>
<evidence type="ECO:0000256" key="1">
    <source>
        <dbReference type="ARBA" id="ARBA00004604"/>
    </source>
</evidence>
<feature type="region of interest" description="Disordered" evidence="7">
    <location>
        <begin position="344"/>
        <end position="448"/>
    </location>
</feature>